<organism evidence="3 4">
    <name type="scientific">Pontibacter toksunensis</name>
    <dbReference type="NCBI Taxonomy" id="1332631"/>
    <lineage>
        <taxon>Bacteria</taxon>
        <taxon>Pseudomonadati</taxon>
        <taxon>Bacteroidota</taxon>
        <taxon>Cytophagia</taxon>
        <taxon>Cytophagales</taxon>
        <taxon>Hymenobacteraceae</taxon>
        <taxon>Pontibacter</taxon>
    </lineage>
</organism>
<keyword evidence="4" id="KW-1185">Reference proteome</keyword>
<dbReference type="Gene3D" id="3.40.50.2000">
    <property type="entry name" value="Glycogen Phosphorylase B"/>
    <property type="match status" value="2"/>
</dbReference>
<reference evidence="4" key="1">
    <citation type="journal article" date="2019" name="Int. J. Syst. Evol. Microbiol.">
        <title>The Global Catalogue of Microorganisms (GCM) 10K type strain sequencing project: providing services to taxonomists for standard genome sequencing and annotation.</title>
        <authorList>
            <consortium name="The Broad Institute Genomics Platform"/>
            <consortium name="The Broad Institute Genome Sequencing Center for Infectious Disease"/>
            <person name="Wu L."/>
            <person name="Ma J."/>
        </authorList>
    </citation>
    <scope>NUCLEOTIDE SEQUENCE [LARGE SCALE GENOMIC DNA]</scope>
    <source>
        <strain evidence="4">KCTC 23984</strain>
    </source>
</reference>
<accession>A0ABW6BYS6</accession>
<dbReference type="Pfam" id="PF00534">
    <property type="entry name" value="Glycos_transf_1"/>
    <property type="match status" value="1"/>
</dbReference>
<protein>
    <submittedName>
        <fullName evidence="3">Glycosyltransferase family 4 protein</fullName>
        <ecNumber evidence="3">2.4.-.-</ecNumber>
    </submittedName>
</protein>
<keyword evidence="3" id="KW-0808">Transferase</keyword>
<dbReference type="InterPro" id="IPR001296">
    <property type="entry name" value="Glyco_trans_1"/>
</dbReference>
<keyword evidence="3" id="KW-0328">Glycosyltransferase</keyword>
<dbReference type="InterPro" id="IPR028098">
    <property type="entry name" value="Glyco_trans_4-like_N"/>
</dbReference>
<feature type="domain" description="Glycosyltransferase subfamily 4-like N-terminal" evidence="2">
    <location>
        <begin position="13"/>
        <end position="166"/>
    </location>
</feature>
<evidence type="ECO:0000259" key="1">
    <source>
        <dbReference type="Pfam" id="PF00534"/>
    </source>
</evidence>
<evidence type="ECO:0000259" key="2">
    <source>
        <dbReference type="Pfam" id="PF13439"/>
    </source>
</evidence>
<evidence type="ECO:0000313" key="3">
    <source>
        <dbReference type="EMBL" id="MFD3001203.1"/>
    </source>
</evidence>
<dbReference type="Pfam" id="PF13439">
    <property type="entry name" value="Glyco_transf_4"/>
    <property type="match status" value="1"/>
</dbReference>
<sequence>MRVLHLVSEKSWRGGEQQVAYLIEELQRQKVSCYVACRRNTPFETYCQKQQVPYLALPFANEFDVVTALQIKQYCQQQQIDVVHAHSGHSHAISVWAHLLGNKRPIVLSRRVDFPVKDNALSQFKYNYKGIRRIICVSDKIKEVVSRSLKHPELCVTVYSGIDMSRFANSTRSHKLHSEYKLPPHQKLVGNVSAIAPHKDYFTFIDTAALLLQQRSDLTFFIIGDGPLREQVEAYVQEKGLQEHVIFTGFRKDVPQLMPELDVLLVTSETEGLGTTILDAFSCRTPVVATAAGGIPEMVENGQTGLLAPIKDTQALAASVLQVLESKELQEHLVQNASERVLMFTREQTALHTLAVYKEVLGLC</sequence>
<feature type="domain" description="Glycosyl transferase family 1" evidence="1">
    <location>
        <begin position="177"/>
        <end position="339"/>
    </location>
</feature>
<evidence type="ECO:0000313" key="4">
    <source>
        <dbReference type="Proteomes" id="UP001597641"/>
    </source>
</evidence>
<dbReference type="EMBL" id="JBHUOX010000008">
    <property type="protein sequence ID" value="MFD3001203.1"/>
    <property type="molecule type" value="Genomic_DNA"/>
</dbReference>
<dbReference type="CDD" id="cd03801">
    <property type="entry name" value="GT4_PimA-like"/>
    <property type="match status" value="1"/>
</dbReference>
<dbReference type="InterPro" id="IPR050194">
    <property type="entry name" value="Glycosyltransferase_grp1"/>
</dbReference>
<comment type="caution">
    <text evidence="3">The sequence shown here is derived from an EMBL/GenBank/DDBJ whole genome shotgun (WGS) entry which is preliminary data.</text>
</comment>
<proteinExistence type="predicted"/>
<dbReference type="EC" id="2.4.-.-" evidence="3"/>
<dbReference type="SUPFAM" id="SSF53756">
    <property type="entry name" value="UDP-Glycosyltransferase/glycogen phosphorylase"/>
    <property type="match status" value="1"/>
</dbReference>
<dbReference type="Proteomes" id="UP001597641">
    <property type="component" value="Unassembled WGS sequence"/>
</dbReference>
<dbReference type="PANTHER" id="PTHR45947:SF3">
    <property type="entry name" value="SULFOQUINOVOSYL TRANSFERASE SQD2"/>
    <property type="match status" value="1"/>
</dbReference>
<dbReference type="PANTHER" id="PTHR45947">
    <property type="entry name" value="SULFOQUINOVOSYL TRANSFERASE SQD2"/>
    <property type="match status" value="1"/>
</dbReference>
<dbReference type="RefSeq" id="WP_377485028.1">
    <property type="nucleotide sequence ID" value="NZ_JBHUOX010000008.1"/>
</dbReference>
<gene>
    <name evidence="3" type="ORF">ACFS7Z_12565</name>
</gene>
<name>A0ABW6BYS6_9BACT</name>
<dbReference type="GO" id="GO:0016757">
    <property type="term" value="F:glycosyltransferase activity"/>
    <property type="evidence" value="ECO:0007669"/>
    <property type="project" value="UniProtKB-KW"/>
</dbReference>